<proteinExistence type="predicted"/>
<dbReference type="EMBL" id="JAWWNJ010000028">
    <property type="protein sequence ID" value="KAK7028448.1"/>
    <property type="molecule type" value="Genomic_DNA"/>
</dbReference>
<comment type="caution">
    <text evidence="2">The sequence shown here is derived from an EMBL/GenBank/DDBJ whole genome shotgun (WGS) entry which is preliminary data.</text>
</comment>
<reference evidence="2 3" key="1">
    <citation type="journal article" date="2024" name="J Genomics">
        <title>Draft genome sequencing and assembly of Favolaschia claudopus CIRM-BRFM 2984 isolated from oak limbs.</title>
        <authorList>
            <person name="Navarro D."/>
            <person name="Drula E."/>
            <person name="Chaduli D."/>
            <person name="Cazenave R."/>
            <person name="Ahrendt S."/>
            <person name="Wang J."/>
            <person name="Lipzen A."/>
            <person name="Daum C."/>
            <person name="Barry K."/>
            <person name="Grigoriev I.V."/>
            <person name="Favel A."/>
            <person name="Rosso M.N."/>
            <person name="Martin F."/>
        </authorList>
    </citation>
    <scope>NUCLEOTIDE SEQUENCE [LARGE SCALE GENOMIC DNA]</scope>
    <source>
        <strain evidence="2 3">CIRM-BRFM 2984</strain>
    </source>
</reference>
<name>A0AAW0BPS8_9AGAR</name>
<accession>A0AAW0BPS8</accession>
<feature type="region of interest" description="Disordered" evidence="1">
    <location>
        <begin position="306"/>
        <end position="326"/>
    </location>
</feature>
<organism evidence="2 3">
    <name type="scientific">Favolaschia claudopus</name>
    <dbReference type="NCBI Taxonomy" id="2862362"/>
    <lineage>
        <taxon>Eukaryota</taxon>
        <taxon>Fungi</taxon>
        <taxon>Dikarya</taxon>
        <taxon>Basidiomycota</taxon>
        <taxon>Agaricomycotina</taxon>
        <taxon>Agaricomycetes</taxon>
        <taxon>Agaricomycetidae</taxon>
        <taxon>Agaricales</taxon>
        <taxon>Marasmiineae</taxon>
        <taxon>Mycenaceae</taxon>
        <taxon>Favolaschia</taxon>
    </lineage>
</organism>
<gene>
    <name evidence="2" type="ORF">R3P38DRAFT_2936601</name>
</gene>
<protein>
    <submittedName>
        <fullName evidence="2">Uncharacterized protein</fullName>
    </submittedName>
</protein>
<keyword evidence="3" id="KW-1185">Reference proteome</keyword>
<evidence type="ECO:0000313" key="3">
    <source>
        <dbReference type="Proteomes" id="UP001362999"/>
    </source>
</evidence>
<sequence>MSVEAPTKLAIRSIRNLRDVYDNIEENYLYFESADSCVLPHCSVLTPHRREAQLLSITVQRILNATAGGFFNRSIRGQSNKRSQMTLTLRAEVQETSDRVRALGTRQELRDRFLAIQETAEKMATEIHGVRQGKLRLESFTTFHSKIQLENSSIPELQKLADVFAQALCSTTTVATHAVNSESTIGQAGNAKCAPEPAQFDLSDVEEDGLARYGRRYTSLYSFLFKIFKSVPHTEGETLSPNDDSDECADRRSLVSQCSGISNSSFEPVGRILSYSSSSSAGTSSCSPAAAAVILHVLSLIPQPVNTSRSAEDVDSSEVAASPKEAHTCLTDSDMDREGTLVV</sequence>
<evidence type="ECO:0000313" key="2">
    <source>
        <dbReference type="EMBL" id="KAK7028448.1"/>
    </source>
</evidence>
<evidence type="ECO:0000256" key="1">
    <source>
        <dbReference type="SAM" id="MobiDB-lite"/>
    </source>
</evidence>
<dbReference type="AlphaFoldDB" id="A0AAW0BPS8"/>
<dbReference type="Proteomes" id="UP001362999">
    <property type="component" value="Unassembled WGS sequence"/>
</dbReference>